<evidence type="ECO:0000313" key="3">
    <source>
        <dbReference type="Proteomes" id="UP000005667"/>
    </source>
</evidence>
<dbReference type="AlphaFoldDB" id="G7ZFH2"/>
<geneLocation type="plasmid" evidence="2 3">
    <name>AZO_p3</name>
</geneLocation>
<dbReference type="InterPro" id="IPR025375">
    <property type="entry name" value="DUF4365"/>
</dbReference>
<dbReference type="KEGG" id="ali:AZOLI_p30462"/>
<dbReference type="OrthoDB" id="516854at2"/>
<keyword evidence="2" id="KW-0614">Plasmid</keyword>
<dbReference type="HOGENOM" id="CLU_114899_0_0_5"/>
<protein>
    <recommendedName>
        <fullName evidence="1">DUF4365 domain-containing protein</fullName>
    </recommendedName>
</protein>
<proteinExistence type="predicted"/>
<keyword evidence="3" id="KW-1185">Reference proteome</keyword>
<accession>G7ZFH2</accession>
<evidence type="ECO:0000313" key="2">
    <source>
        <dbReference type="EMBL" id="CBS90280.1"/>
    </source>
</evidence>
<organism evidence="2 3">
    <name type="scientific">Azospirillum lipoferum (strain 4B)</name>
    <dbReference type="NCBI Taxonomy" id="862719"/>
    <lineage>
        <taxon>Bacteria</taxon>
        <taxon>Pseudomonadati</taxon>
        <taxon>Pseudomonadota</taxon>
        <taxon>Alphaproteobacteria</taxon>
        <taxon>Rhodospirillales</taxon>
        <taxon>Azospirillaceae</taxon>
        <taxon>Azospirillum</taxon>
    </lineage>
</organism>
<feature type="domain" description="DUF4365" evidence="1">
    <location>
        <begin position="37"/>
        <end position="183"/>
    </location>
</feature>
<reference evidence="3" key="1">
    <citation type="journal article" date="2011" name="PLoS Genet.">
        <title>Azospirillum genomes reveal transition of bacteria from aquatic to terrestrial environments.</title>
        <authorList>
            <person name="Wisniewski-Dye F."/>
            <person name="Borziak K."/>
            <person name="Khalsa-Moyers G."/>
            <person name="Alexandre G."/>
            <person name="Sukharnikov L.O."/>
            <person name="Wuichet K."/>
            <person name="Hurst G.B."/>
            <person name="McDonald W.H."/>
            <person name="Robertson J.S."/>
            <person name="Barbe V."/>
            <person name="Calteau A."/>
            <person name="Rouy Z."/>
            <person name="Mangenot S."/>
            <person name="Prigent-Combaret C."/>
            <person name="Normand P."/>
            <person name="Boyer M."/>
            <person name="Siguier P."/>
            <person name="Dessaux Y."/>
            <person name="Elmerich C."/>
            <person name="Condemine G."/>
            <person name="Krishnen G."/>
            <person name="Kennedy I."/>
            <person name="Paterson A.H."/>
            <person name="Gonzalez V."/>
            <person name="Mavingui P."/>
            <person name="Zhulin I.B."/>
        </authorList>
    </citation>
    <scope>NUCLEOTIDE SEQUENCE [LARGE SCALE GENOMIC DNA]</scope>
    <source>
        <strain evidence="3">4B</strain>
    </source>
</reference>
<gene>
    <name evidence="2" type="ordered locus">AZOLI_p30462</name>
</gene>
<dbReference type="Pfam" id="PF14280">
    <property type="entry name" value="DUF4365"/>
    <property type="match status" value="1"/>
</dbReference>
<sequence>MRICCNTCYGSDYQRRGHGFWVAFMEIVTTKDSDIQERLSYAYLTAVAARAGCQVLSLPVDRNGLDFWVSPIQGSGTARLAVQAKATTRLARIGAGKMLSFQLDRRTYDLLRRDATCPMLLVVLDMPVERESWLSVTEDGLFLRRAAFWKDMRGAPAIVTDSVAVHFSPENIFDHHAILNILEQSDRDSRKGA</sequence>
<dbReference type="EMBL" id="FQ311871">
    <property type="protein sequence ID" value="CBS90280.1"/>
    <property type="molecule type" value="Genomic_DNA"/>
</dbReference>
<evidence type="ECO:0000259" key="1">
    <source>
        <dbReference type="Pfam" id="PF14280"/>
    </source>
</evidence>
<name>G7ZFH2_AZOL4</name>
<dbReference type="Proteomes" id="UP000005667">
    <property type="component" value="Plasmid AZO_p3"/>
</dbReference>